<feature type="region of interest" description="Disordered" evidence="1">
    <location>
        <begin position="1"/>
        <end position="59"/>
    </location>
</feature>
<dbReference type="RefSeq" id="XP_039127334.1">
    <property type="nucleotide sequence ID" value="XM_039271400.1"/>
</dbReference>
<keyword evidence="2" id="KW-1185">Reference proteome</keyword>
<proteinExistence type="predicted"/>
<sequence>MGAVQNMKTSPPNSVRNDDDFAELGPLLSSRSKSNDRLPQQKHESVEANKRAVTAQRSTPAKYSLDAPEYFIIRISNISMETTEPSIYSMCMPCGYVAGLSRTKEDAAEVAFKVKDKVAAEGIVKRLSNVSANGCKWSAKLLPDHDQNSLNNAAPMLMESKIPDVLRRFRKQFNMQRIYCEDLEDLHHAILHLRHQSSLTSQPKLM</sequence>
<reference evidence="3" key="1">
    <citation type="submission" date="2025-08" db="UniProtKB">
        <authorList>
            <consortium name="RefSeq"/>
        </authorList>
    </citation>
    <scope>IDENTIFICATION</scope>
</reference>
<protein>
    <submittedName>
        <fullName evidence="3">Uncharacterized protein LOC120263481</fullName>
    </submittedName>
</protein>
<evidence type="ECO:0000313" key="2">
    <source>
        <dbReference type="Proteomes" id="UP001515500"/>
    </source>
</evidence>
<feature type="compositionally biased region" description="Polar residues" evidence="1">
    <location>
        <begin position="1"/>
        <end position="15"/>
    </location>
</feature>
<organism evidence="2 3">
    <name type="scientific">Dioscorea cayennensis subsp. rotundata</name>
    <name type="common">White Guinea yam</name>
    <name type="synonym">Dioscorea rotundata</name>
    <dbReference type="NCBI Taxonomy" id="55577"/>
    <lineage>
        <taxon>Eukaryota</taxon>
        <taxon>Viridiplantae</taxon>
        <taxon>Streptophyta</taxon>
        <taxon>Embryophyta</taxon>
        <taxon>Tracheophyta</taxon>
        <taxon>Spermatophyta</taxon>
        <taxon>Magnoliopsida</taxon>
        <taxon>Liliopsida</taxon>
        <taxon>Dioscoreales</taxon>
        <taxon>Dioscoreaceae</taxon>
        <taxon>Dioscorea</taxon>
    </lineage>
</organism>
<gene>
    <name evidence="3" type="primary">LOC120263481</name>
</gene>
<dbReference type="AlphaFoldDB" id="A0AB40BLA9"/>
<evidence type="ECO:0000313" key="3">
    <source>
        <dbReference type="RefSeq" id="XP_039127334.1"/>
    </source>
</evidence>
<evidence type="ECO:0000256" key="1">
    <source>
        <dbReference type="SAM" id="MobiDB-lite"/>
    </source>
</evidence>
<dbReference type="GeneID" id="120263481"/>
<name>A0AB40BLA9_DIOCR</name>
<feature type="compositionally biased region" description="Basic and acidic residues" evidence="1">
    <location>
        <begin position="33"/>
        <end position="50"/>
    </location>
</feature>
<dbReference type="Proteomes" id="UP001515500">
    <property type="component" value="Chromosome 6"/>
</dbReference>
<accession>A0AB40BLA9</accession>